<dbReference type="InterPro" id="IPR051333">
    <property type="entry name" value="CLIP_Serine_Protease"/>
</dbReference>
<dbReference type="VEuPathDB" id="VectorBase:ACON2_039127"/>
<sequence>MSGTLDWFPLLLCLLCVVVSQTRAQNNHLTCGKRKVKSEYLFQNGIDAKAGHWPWHVAIFHATSGRMGYACGGSIIDESTILTAALNERDVVSDQLKQALVGVQDGLTCIASDRDVFGTHLTTDMFCGMGQNGASACNGDSGGGIIFEVGGKWYVRGLVSFTPLNANTKPCDPRKNTAYTDVAKYLDWIKQYIDQRVLSFENDVLHVDYEEKLRLFNFETCGVKSYSTGNNVLSWTLPWLGFVKTPNTIDARCTITLISDWYAVGPAHCLDNVGSE</sequence>
<feature type="signal peptide" evidence="2">
    <location>
        <begin position="1"/>
        <end position="24"/>
    </location>
</feature>
<dbReference type="GO" id="GO:0006508">
    <property type="term" value="P:proteolysis"/>
    <property type="evidence" value="ECO:0007669"/>
    <property type="project" value="InterPro"/>
</dbReference>
<feature type="domain" description="Peptidase S1" evidence="3">
    <location>
        <begin position="35"/>
        <end position="194"/>
    </location>
</feature>
<dbReference type="Proteomes" id="UP000075882">
    <property type="component" value="Unassembled WGS sequence"/>
</dbReference>
<dbReference type="InterPro" id="IPR001254">
    <property type="entry name" value="Trypsin_dom"/>
</dbReference>
<dbReference type="EnsemblMetazoa" id="ACOM042422-RA">
    <property type="protein sequence ID" value="ACOM042422-PA.1"/>
    <property type="gene ID" value="ACOM042422"/>
</dbReference>
<dbReference type="InterPro" id="IPR043504">
    <property type="entry name" value="Peptidase_S1_PA_chymotrypsin"/>
</dbReference>
<protein>
    <recommendedName>
        <fullName evidence="3">Peptidase S1 domain-containing protein</fullName>
    </recommendedName>
</protein>
<dbReference type="VEuPathDB" id="VectorBase:ACON2_036772"/>
<dbReference type="SUPFAM" id="SSF50494">
    <property type="entry name" value="Trypsin-like serine proteases"/>
    <property type="match status" value="1"/>
</dbReference>
<comment type="similarity">
    <text evidence="1">Belongs to the peptidase S1 family. CLIP subfamily.</text>
</comment>
<dbReference type="SMART" id="SM00020">
    <property type="entry name" value="Tryp_SPc"/>
    <property type="match status" value="1"/>
</dbReference>
<dbReference type="GO" id="GO:0004252">
    <property type="term" value="F:serine-type endopeptidase activity"/>
    <property type="evidence" value="ECO:0007669"/>
    <property type="project" value="InterPro"/>
</dbReference>
<reference evidence="4" key="1">
    <citation type="submission" date="2022-08" db="UniProtKB">
        <authorList>
            <consortium name="EnsemblMetazoa"/>
        </authorList>
    </citation>
    <scope>IDENTIFICATION</scope>
</reference>
<dbReference type="PANTHER" id="PTHR24260">
    <property type="match status" value="1"/>
</dbReference>
<dbReference type="Gene3D" id="2.40.10.10">
    <property type="entry name" value="Trypsin-like serine proteases"/>
    <property type="match status" value="2"/>
</dbReference>
<dbReference type="InterPro" id="IPR009003">
    <property type="entry name" value="Peptidase_S1_PA"/>
</dbReference>
<dbReference type="PANTHER" id="PTHR24260:SF136">
    <property type="entry name" value="GH08193P-RELATED"/>
    <property type="match status" value="1"/>
</dbReference>
<dbReference type="Pfam" id="PF00089">
    <property type="entry name" value="Trypsin"/>
    <property type="match status" value="2"/>
</dbReference>
<evidence type="ECO:0000313" key="4">
    <source>
        <dbReference type="EnsemblMetazoa" id="ACOM042422-PA.1"/>
    </source>
</evidence>
<proteinExistence type="inferred from homology"/>
<dbReference type="PROSITE" id="PS50240">
    <property type="entry name" value="TRYPSIN_DOM"/>
    <property type="match status" value="1"/>
</dbReference>
<evidence type="ECO:0000259" key="3">
    <source>
        <dbReference type="PROSITE" id="PS50240"/>
    </source>
</evidence>
<accession>A0A8W7Q3V5</accession>
<keyword evidence="2" id="KW-0732">Signal</keyword>
<evidence type="ECO:0000256" key="2">
    <source>
        <dbReference type="SAM" id="SignalP"/>
    </source>
</evidence>
<evidence type="ECO:0000256" key="1">
    <source>
        <dbReference type="ARBA" id="ARBA00024195"/>
    </source>
</evidence>
<name>A0A8W7Q3V5_ANOCL</name>
<dbReference type="AlphaFoldDB" id="A0A8W7Q3V5"/>
<organism evidence="4">
    <name type="scientific">Anopheles coluzzii</name>
    <name type="common">African malaria mosquito</name>
    <dbReference type="NCBI Taxonomy" id="1518534"/>
    <lineage>
        <taxon>Eukaryota</taxon>
        <taxon>Metazoa</taxon>
        <taxon>Ecdysozoa</taxon>
        <taxon>Arthropoda</taxon>
        <taxon>Hexapoda</taxon>
        <taxon>Insecta</taxon>
        <taxon>Pterygota</taxon>
        <taxon>Neoptera</taxon>
        <taxon>Endopterygota</taxon>
        <taxon>Diptera</taxon>
        <taxon>Nematocera</taxon>
        <taxon>Culicoidea</taxon>
        <taxon>Culicidae</taxon>
        <taxon>Anophelinae</taxon>
        <taxon>Anopheles</taxon>
    </lineage>
</organism>
<feature type="chain" id="PRO_5036459262" description="Peptidase S1 domain-containing protein" evidence="2">
    <location>
        <begin position="25"/>
        <end position="276"/>
    </location>
</feature>